<gene>
    <name evidence="5" type="ORF">CLV78_110141</name>
</gene>
<dbReference type="PROSITE" id="PS00622">
    <property type="entry name" value="HTH_LUXR_1"/>
    <property type="match status" value="1"/>
</dbReference>
<dbReference type="PANTHER" id="PTHR44688:SF16">
    <property type="entry name" value="DNA-BINDING TRANSCRIPTIONAL ACTIVATOR DEVR_DOSR"/>
    <property type="match status" value="1"/>
</dbReference>
<dbReference type="EMBL" id="PVTD01000010">
    <property type="protein sequence ID" value="PRY21266.1"/>
    <property type="molecule type" value="Genomic_DNA"/>
</dbReference>
<evidence type="ECO:0000256" key="3">
    <source>
        <dbReference type="ARBA" id="ARBA00023163"/>
    </source>
</evidence>
<dbReference type="Pfam" id="PF00196">
    <property type="entry name" value="GerE"/>
    <property type="match status" value="1"/>
</dbReference>
<sequence length="145" mass="15392">MTAKHLQIELDKLLSELRSLGIAPDEVASYAGPQKSIRPVKLDRELATRISAAINSAITALDEPEEPPVPLLAPNDLSARQKEILSWVALGKSNSVVASILGISPHTVDTHLRRAFERLGTTDRTVAAIKGINAGLISTGALKAA</sequence>
<evidence type="ECO:0000259" key="4">
    <source>
        <dbReference type="PROSITE" id="PS50043"/>
    </source>
</evidence>
<protein>
    <submittedName>
        <fullName evidence="5">DNA-binding CsgD family transcriptional regulator</fullName>
    </submittedName>
</protein>
<dbReference type="Proteomes" id="UP000239480">
    <property type="component" value="Unassembled WGS sequence"/>
</dbReference>
<evidence type="ECO:0000256" key="1">
    <source>
        <dbReference type="ARBA" id="ARBA00023015"/>
    </source>
</evidence>
<comment type="caution">
    <text evidence="5">The sequence shown here is derived from an EMBL/GenBank/DDBJ whole genome shotgun (WGS) entry which is preliminary data.</text>
</comment>
<dbReference type="PANTHER" id="PTHR44688">
    <property type="entry name" value="DNA-BINDING TRANSCRIPTIONAL ACTIVATOR DEVR_DOSR"/>
    <property type="match status" value="1"/>
</dbReference>
<evidence type="ECO:0000313" key="5">
    <source>
        <dbReference type="EMBL" id="PRY21266.1"/>
    </source>
</evidence>
<dbReference type="InterPro" id="IPR016032">
    <property type="entry name" value="Sig_transdc_resp-reg_C-effctor"/>
</dbReference>
<name>A0A2T0RJ96_9RHOB</name>
<keyword evidence="6" id="KW-1185">Reference proteome</keyword>
<dbReference type="SUPFAM" id="SSF46894">
    <property type="entry name" value="C-terminal effector domain of the bipartite response regulators"/>
    <property type="match status" value="1"/>
</dbReference>
<keyword evidence="3" id="KW-0804">Transcription</keyword>
<proteinExistence type="predicted"/>
<dbReference type="SMART" id="SM00421">
    <property type="entry name" value="HTH_LUXR"/>
    <property type="match status" value="1"/>
</dbReference>
<dbReference type="GO" id="GO:0006355">
    <property type="term" value="P:regulation of DNA-templated transcription"/>
    <property type="evidence" value="ECO:0007669"/>
    <property type="project" value="InterPro"/>
</dbReference>
<dbReference type="GO" id="GO:0003677">
    <property type="term" value="F:DNA binding"/>
    <property type="evidence" value="ECO:0007669"/>
    <property type="project" value="UniProtKB-KW"/>
</dbReference>
<reference evidence="5 6" key="1">
    <citation type="submission" date="2018-03" db="EMBL/GenBank/DDBJ databases">
        <title>Genomic Encyclopedia of Archaeal and Bacterial Type Strains, Phase II (KMG-II): from individual species to whole genera.</title>
        <authorList>
            <person name="Goeker M."/>
        </authorList>
    </citation>
    <scope>NUCLEOTIDE SEQUENCE [LARGE SCALE GENOMIC DNA]</scope>
    <source>
        <strain evidence="5 6">DSM 29328</strain>
    </source>
</reference>
<dbReference type="AlphaFoldDB" id="A0A2T0RJ96"/>
<dbReference type="InterPro" id="IPR036388">
    <property type="entry name" value="WH-like_DNA-bd_sf"/>
</dbReference>
<dbReference type="PRINTS" id="PR00038">
    <property type="entry name" value="HTHLUXR"/>
</dbReference>
<feature type="domain" description="HTH luxR-type" evidence="4">
    <location>
        <begin position="70"/>
        <end position="135"/>
    </location>
</feature>
<dbReference type="RefSeq" id="WP_245925180.1">
    <property type="nucleotide sequence ID" value="NZ_PVTD01000010.1"/>
</dbReference>
<evidence type="ECO:0000313" key="6">
    <source>
        <dbReference type="Proteomes" id="UP000239480"/>
    </source>
</evidence>
<dbReference type="PROSITE" id="PS50043">
    <property type="entry name" value="HTH_LUXR_2"/>
    <property type="match status" value="1"/>
</dbReference>
<evidence type="ECO:0000256" key="2">
    <source>
        <dbReference type="ARBA" id="ARBA00023125"/>
    </source>
</evidence>
<keyword evidence="2 5" id="KW-0238">DNA-binding</keyword>
<keyword evidence="1" id="KW-0805">Transcription regulation</keyword>
<dbReference type="Gene3D" id="1.10.10.10">
    <property type="entry name" value="Winged helix-like DNA-binding domain superfamily/Winged helix DNA-binding domain"/>
    <property type="match status" value="1"/>
</dbReference>
<organism evidence="5 6">
    <name type="scientific">Aliiruegeria haliotis</name>
    <dbReference type="NCBI Taxonomy" id="1280846"/>
    <lineage>
        <taxon>Bacteria</taxon>
        <taxon>Pseudomonadati</taxon>
        <taxon>Pseudomonadota</taxon>
        <taxon>Alphaproteobacteria</taxon>
        <taxon>Rhodobacterales</taxon>
        <taxon>Roseobacteraceae</taxon>
        <taxon>Aliiruegeria</taxon>
    </lineage>
</organism>
<dbReference type="CDD" id="cd06170">
    <property type="entry name" value="LuxR_C_like"/>
    <property type="match status" value="1"/>
</dbReference>
<dbReference type="InterPro" id="IPR000792">
    <property type="entry name" value="Tscrpt_reg_LuxR_C"/>
</dbReference>
<accession>A0A2T0RJ96</accession>